<name>A0AAE2Q1V7_PSEFL</name>
<comment type="caution">
    <text evidence="1">The sequence shown here is derived from an EMBL/GenBank/DDBJ whole genome shotgun (WGS) entry which is preliminary data.</text>
</comment>
<sequence>MSKTWKVNVVKSGKKSRSLDYEPNIGDEIHSKIDDQVALDQVERKIFDEVNNQIAIYLKTSEKPYP</sequence>
<evidence type="ECO:0000313" key="2">
    <source>
        <dbReference type="Proteomes" id="UP000610293"/>
    </source>
</evidence>
<organism evidence="1 2">
    <name type="scientific">Pseudomonas fluorescens</name>
    <dbReference type="NCBI Taxonomy" id="294"/>
    <lineage>
        <taxon>Bacteria</taxon>
        <taxon>Pseudomonadati</taxon>
        <taxon>Pseudomonadota</taxon>
        <taxon>Gammaproteobacteria</taxon>
        <taxon>Pseudomonadales</taxon>
        <taxon>Pseudomonadaceae</taxon>
        <taxon>Pseudomonas</taxon>
    </lineage>
</organism>
<dbReference type="EMBL" id="JACYNJ010000016">
    <property type="protein sequence ID" value="MBD8272552.1"/>
    <property type="molecule type" value="Genomic_DNA"/>
</dbReference>
<dbReference type="AlphaFoldDB" id="A0AAE2Q1V7"/>
<dbReference type="Proteomes" id="UP000610293">
    <property type="component" value="Unassembled WGS sequence"/>
</dbReference>
<protein>
    <submittedName>
        <fullName evidence="1">Uncharacterized protein</fullName>
    </submittedName>
</protein>
<evidence type="ECO:0000313" key="1">
    <source>
        <dbReference type="EMBL" id="MBD8272552.1"/>
    </source>
</evidence>
<reference evidence="1" key="1">
    <citation type="journal article" date="2020" name="FEMS Microbiol. Ecol.">
        <title>Temporal dynamics of bacterial communities during seed development and maturation.</title>
        <authorList>
            <person name="Chesneau G."/>
            <person name="Torres-Cortes G."/>
            <person name="Briand M."/>
            <person name="Darrasse A."/>
            <person name="Preveaux A."/>
            <person name="Marais C."/>
            <person name="Jacques M.A."/>
            <person name="Shade A."/>
            <person name="Barret M."/>
        </authorList>
    </citation>
    <scope>NUCLEOTIDE SEQUENCE</scope>
    <source>
        <strain evidence="1">CFBP13533</strain>
    </source>
</reference>
<dbReference type="RefSeq" id="WP_181282685.1">
    <property type="nucleotide sequence ID" value="NZ_JACYMP010000002.1"/>
</dbReference>
<gene>
    <name evidence="1" type="ORF">IFU03_22610</name>
</gene>
<proteinExistence type="predicted"/>
<accession>A0AAE2Q1V7</accession>